<keyword evidence="2" id="KW-0645">Protease</keyword>
<name>A0A561BLG7_9ACTN</name>
<evidence type="ECO:0000256" key="3">
    <source>
        <dbReference type="ARBA" id="ARBA00022801"/>
    </source>
</evidence>
<dbReference type="Proteomes" id="UP000318380">
    <property type="component" value="Unassembled WGS sequence"/>
</dbReference>
<comment type="similarity">
    <text evidence="1">Belongs to the peptidase S1C family.</text>
</comment>
<dbReference type="PRINTS" id="PR00834">
    <property type="entry name" value="PROTEASES2C"/>
</dbReference>
<accession>A0A561BLG7</accession>
<dbReference type="EMBL" id="VIVK01000001">
    <property type="protein sequence ID" value="TWD79741.1"/>
    <property type="molecule type" value="Genomic_DNA"/>
</dbReference>
<evidence type="ECO:0000256" key="1">
    <source>
        <dbReference type="ARBA" id="ARBA00010541"/>
    </source>
</evidence>
<dbReference type="AlphaFoldDB" id="A0A561BLG7"/>
<sequence>MNSHTSRPTTRTSLWSPGPARRRVAAVTAATLALSFATVLPAAALPAVTAYAPGRTATDPSFPQYPQGPWGVPGYGRGPGWYSLGTQALDTTTAPEDQENGLVLVASTLADGSGTAAGTGMVIDEDGIVLTNNHVIEGAGSIEVTVATTDATYTARVVGTDSAHDVAVLQLVGADDLDVVTTDPTVATGDEVTAVGDAGGDGGSLTASPGTVTATGQAITVNGEDGATESLGGLIEVDADVISGDSGGALLDADGEVVGMTTAASSGTPDISGYAIPIGTALAVADSLLGSASGA</sequence>
<dbReference type="InterPro" id="IPR009003">
    <property type="entry name" value="Peptidase_S1_PA"/>
</dbReference>
<gene>
    <name evidence="5" type="ORF">FB561_0806</name>
</gene>
<dbReference type="PANTHER" id="PTHR43343:SF3">
    <property type="entry name" value="PROTEASE DO-LIKE 8, CHLOROPLASTIC"/>
    <property type="match status" value="1"/>
</dbReference>
<dbReference type="SUPFAM" id="SSF50494">
    <property type="entry name" value="Trypsin-like serine proteases"/>
    <property type="match status" value="1"/>
</dbReference>
<proteinExistence type="inferred from homology"/>
<keyword evidence="4" id="KW-0732">Signal</keyword>
<protein>
    <submittedName>
        <fullName evidence="5">Trypsin-like peptidase</fullName>
    </submittedName>
</protein>
<feature type="chain" id="PRO_5021845508" evidence="4">
    <location>
        <begin position="45"/>
        <end position="295"/>
    </location>
</feature>
<dbReference type="RefSeq" id="WP_170284569.1">
    <property type="nucleotide sequence ID" value="NZ_VIVK01000001.1"/>
</dbReference>
<reference evidence="5 6" key="1">
    <citation type="submission" date="2019-06" db="EMBL/GenBank/DDBJ databases">
        <title>Sequencing the genomes of 1000 actinobacteria strains.</title>
        <authorList>
            <person name="Klenk H.-P."/>
        </authorList>
    </citation>
    <scope>NUCLEOTIDE SEQUENCE [LARGE SCALE GENOMIC DNA]</scope>
    <source>
        <strain evidence="5 6">DSM 24683</strain>
    </source>
</reference>
<dbReference type="GO" id="GO:0006508">
    <property type="term" value="P:proteolysis"/>
    <property type="evidence" value="ECO:0007669"/>
    <property type="project" value="UniProtKB-KW"/>
</dbReference>
<dbReference type="InterPro" id="IPR001940">
    <property type="entry name" value="Peptidase_S1C"/>
</dbReference>
<dbReference type="PANTHER" id="PTHR43343">
    <property type="entry name" value="PEPTIDASE S12"/>
    <property type="match status" value="1"/>
</dbReference>
<comment type="caution">
    <text evidence="5">The sequence shown here is derived from an EMBL/GenBank/DDBJ whole genome shotgun (WGS) entry which is preliminary data.</text>
</comment>
<evidence type="ECO:0000313" key="6">
    <source>
        <dbReference type="Proteomes" id="UP000318380"/>
    </source>
</evidence>
<keyword evidence="6" id="KW-1185">Reference proteome</keyword>
<organism evidence="5 6">
    <name type="scientific">Kribbella amoyensis</name>
    <dbReference type="NCBI Taxonomy" id="996641"/>
    <lineage>
        <taxon>Bacteria</taxon>
        <taxon>Bacillati</taxon>
        <taxon>Actinomycetota</taxon>
        <taxon>Actinomycetes</taxon>
        <taxon>Propionibacteriales</taxon>
        <taxon>Kribbellaceae</taxon>
        <taxon>Kribbella</taxon>
    </lineage>
</organism>
<feature type="signal peptide" evidence="4">
    <location>
        <begin position="1"/>
        <end position="44"/>
    </location>
</feature>
<evidence type="ECO:0000256" key="4">
    <source>
        <dbReference type="SAM" id="SignalP"/>
    </source>
</evidence>
<keyword evidence="3" id="KW-0378">Hydrolase</keyword>
<dbReference type="Pfam" id="PF13365">
    <property type="entry name" value="Trypsin_2"/>
    <property type="match status" value="1"/>
</dbReference>
<dbReference type="InterPro" id="IPR051201">
    <property type="entry name" value="Chloro_Bact_Ser_Proteases"/>
</dbReference>
<evidence type="ECO:0000313" key="5">
    <source>
        <dbReference type="EMBL" id="TWD79741.1"/>
    </source>
</evidence>
<evidence type="ECO:0000256" key="2">
    <source>
        <dbReference type="ARBA" id="ARBA00022670"/>
    </source>
</evidence>
<dbReference type="GO" id="GO:0004252">
    <property type="term" value="F:serine-type endopeptidase activity"/>
    <property type="evidence" value="ECO:0007669"/>
    <property type="project" value="InterPro"/>
</dbReference>
<dbReference type="InterPro" id="IPR043504">
    <property type="entry name" value="Peptidase_S1_PA_chymotrypsin"/>
</dbReference>
<dbReference type="Gene3D" id="2.40.10.10">
    <property type="entry name" value="Trypsin-like serine proteases"/>
    <property type="match status" value="2"/>
</dbReference>